<dbReference type="OMA" id="DRGSHEI"/>
<proteinExistence type="inferred from homology"/>
<evidence type="ECO:0000256" key="7">
    <source>
        <dbReference type="ARBA" id="ARBA00023040"/>
    </source>
</evidence>
<keyword evidence="7" id="KW-0297">G-protein coupled receptor</keyword>
<feature type="transmembrane region" description="Helical" evidence="12">
    <location>
        <begin position="357"/>
        <end position="376"/>
    </location>
</feature>
<evidence type="ECO:0000256" key="10">
    <source>
        <dbReference type="ARBA" id="ARBA00023224"/>
    </source>
</evidence>
<dbReference type="PANTHER" id="PTHR46953">
    <property type="entry name" value="G-PROTEIN COUPLED RECEPTOR MTH-LIKE 1-RELATED"/>
    <property type="match status" value="1"/>
</dbReference>
<feature type="transmembrane region" description="Helical" evidence="12">
    <location>
        <begin position="537"/>
        <end position="558"/>
    </location>
</feature>
<feature type="transmembrane region" description="Helical" evidence="12">
    <location>
        <begin position="564"/>
        <end position="584"/>
    </location>
</feature>
<dbReference type="EMBL" id="ATLV01014160">
    <property type="status" value="NOT_ANNOTATED_CDS"/>
    <property type="molecule type" value="Genomic_DNA"/>
</dbReference>
<dbReference type="PANTHER" id="PTHR46953:SF3">
    <property type="entry name" value="G-PROTEIN COUPLED RECEPTOR MTH-LIKE 14-RELATED"/>
    <property type="match status" value="1"/>
</dbReference>
<comment type="subcellular location">
    <subcellularLocation>
        <location evidence="1">Cell membrane</location>
        <topology evidence="1">Multi-pass membrane protein</topology>
    </subcellularLocation>
</comment>
<feature type="transmembrane region" description="Helical" evidence="12">
    <location>
        <begin position="466"/>
        <end position="489"/>
    </location>
</feature>
<evidence type="ECO:0000256" key="11">
    <source>
        <dbReference type="SAM" id="MobiDB-lite"/>
    </source>
</evidence>
<evidence type="ECO:0000256" key="8">
    <source>
        <dbReference type="ARBA" id="ARBA00023136"/>
    </source>
</evidence>
<accession>A0A084VK88</accession>
<evidence type="ECO:0000256" key="9">
    <source>
        <dbReference type="ARBA" id="ARBA00023170"/>
    </source>
</evidence>
<evidence type="ECO:0000256" key="1">
    <source>
        <dbReference type="ARBA" id="ARBA00004651"/>
    </source>
</evidence>
<keyword evidence="9" id="KW-0675">Receptor</keyword>
<dbReference type="SUPFAM" id="SSF63877">
    <property type="entry name" value="Methuselah ectodomain"/>
    <property type="match status" value="1"/>
</dbReference>
<dbReference type="OrthoDB" id="5854379at2759"/>
<keyword evidence="3" id="KW-1003">Cell membrane</keyword>
<evidence type="ECO:0000256" key="12">
    <source>
        <dbReference type="SAM" id="Phobius"/>
    </source>
</evidence>
<evidence type="ECO:0000256" key="4">
    <source>
        <dbReference type="ARBA" id="ARBA00022692"/>
    </source>
</evidence>
<sequence>MVLCCVLVVCVLVTTINGARLEAGSGRGEYSTYEEYDDDGPYRRPFEMPDAIGDDGLEDFEDHPLMVDDVLDPITDDDISYSGYYDEDGRDLVSASPVHAGEGSSVVPKANVSVSGTPENGPRGVQQLGPSVEQTTVSADDDIELAVENIHTNMTTVGGPIAMENVTNCAGYQTLPEQPVYIGPSVNFIRKCCPQGQRMSHDGANLISCQQEGPQANSSTMSAIVAKFYEGCIEDLEEDAGLGFSYGNPCATERGLVSFGAHSKDTLYVIQNGSLLVIYERPYDFEVFNSYCLDYHVADGSIMAYVCPQEVTLGADIFAGQLILLDLCLLIAIPLLLLTATFYMIIPELHDLHGRALAMNCVNFAIALLLESFFQHKARGKRMNAEQVVLENYAEYFILATFFWLLVNSANNCFHAWFYAPRAKDVTARWENRRFIGYALVAQLVPLWIILSFSTTSQGNPAIKHYFFWTIMVILVLTLVCLIACYVGLRRVKTLFIFHYKSMQSLQKQGVGFNGDQRASICIPAKKINKVIYMTNYTTLLFVVMATVWTVMMVTYYTTYELPIFYDILFGLQGILMFIIFVCLPKPMRTVKQWLREQNCCCSYVQPTECQPCEPASGHLMARRCVEPMTTAWPDGAIDCFVDVANLDKSYVNNPFRYLPE</sequence>
<feature type="transmembrane region" description="Helical" evidence="12">
    <location>
        <begin position="435"/>
        <end position="454"/>
    </location>
</feature>
<dbReference type="InterPro" id="IPR036272">
    <property type="entry name" value="Methuselah_N_sf"/>
</dbReference>
<dbReference type="EnsemblMetazoa" id="ASIC005746-RA">
    <property type="protein sequence ID" value="ASIC005746-PA"/>
    <property type="gene ID" value="ASIC005746"/>
</dbReference>
<dbReference type="InterPro" id="IPR023311">
    <property type="entry name" value="Methusela_ecto_dom_2"/>
</dbReference>
<keyword evidence="6 12" id="KW-1133">Transmembrane helix</keyword>
<dbReference type="STRING" id="74873.A0A084VK88"/>
<keyword evidence="10" id="KW-0807">Transducer</keyword>
<feature type="chain" id="PRO_5001783586" evidence="13">
    <location>
        <begin position="19"/>
        <end position="661"/>
    </location>
</feature>
<evidence type="ECO:0000256" key="3">
    <source>
        <dbReference type="ARBA" id="ARBA00022475"/>
    </source>
</evidence>
<evidence type="ECO:0000256" key="5">
    <source>
        <dbReference type="ARBA" id="ARBA00022729"/>
    </source>
</evidence>
<protein>
    <submittedName>
        <fullName evidence="14">AGAP011643-PA-like protein</fullName>
    </submittedName>
</protein>
<dbReference type="VEuPathDB" id="VectorBase:ASIC005746"/>
<evidence type="ECO:0000256" key="2">
    <source>
        <dbReference type="ARBA" id="ARBA00008979"/>
    </source>
</evidence>
<feature type="transmembrane region" description="Helical" evidence="12">
    <location>
        <begin position="322"/>
        <end position="345"/>
    </location>
</feature>
<evidence type="ECO:0000313" key="15">
    <source>
        <dbReference type="EnsemblMetazoa" id="ASIC005746-PA"/>
    </source>
</evidence>
<evidence type="ECO:0000313" key="16">
    <source>
        <dbReference type="Proteomes" id="UP000030765"/>
    </source>
</evidence>
<gene>
    <name evidence="14" type="ORF">ZHAS_00005746</name>
</gene>
<dbReference type="VEuPathDB" id="VectorBase:ASIS016405"/>
<keyword evidence="5 13" id="KW-0732">Signal</keyword>
<name>A0A084VK88_ANOSI</name>
<keyword evidence="16" id="KW-1185">Reference proteome</keyword>
<dbReference type="AlphaFoldDB" id="A0A084VK88"/>
<dbReference type="Gene3D" id="1.20.1070.10">
    <property type="entry name" value="Rhodopsin 7-helix transmembrane proteins"/>
    <property type="match status" value="1"/>
</dbReference>
<evidence type="ECO:0000256" key="13">
    <source>
        <dbReference type="SAM" id="SignalP"/>
    </source>
</evidence>
<feature type="region of interest" description="Disordered" evidence="11">
    <location>
        <begin position="98"/>
        <end position="128"/>
    </location>
</feature>
<dbReference type="GO" id="GO:0004930">
    <property type="term" value="F:G protein-coupled receptor activity"/>
    <property type="evidence" value="ECO:0007669"/>
    <property type="project" value="UniProtKB-KW"/>
</dbReference>
<feature type="signal peptide" evidence="13">
    <location>
        <begin position="1"/>
        <end position="18"/>
    </location>
</feature>
<keyword evidence="4 12" id="KW-0812">Transmembrane</keyword>
<dbReference type="GO" id="GO:0005886">
    <property type="term" value="C:plasma membrane"/>
    <property type="evidence" value="ECO:0007669"/>
    <property type="project" value="UniProtKB-SubCell"/>
</dbReference>
<dbReference type="Gene3D" id="2.170.180.11">
    <property type="entry name" value="Methuselah ectodomain, domain 2"/>
    <property type="match status" value="1"/>
</dbReference>
<dbReference type="InterPro" id="IPR052808">
    <property type="entry name" value="GPCR_Mth-like"/>
</dbReference>
<reference evidence="15" key="2">
    <citation type="submission" date="2020-05" db="UniProtKB">
        <authorList>
            <consortium name="EnsemblMetazoa"/>
        </authorList>
    </citation>
    <scope>IDENTIFICATION</scope>
</reference>
<keyword evidence="8 12" id="KW-0472">Membrane</keyword>
<evidence type="ECO:0000256" key="6">
    <source>
        <dbReference type="ARBA" id="ARBA00022989"/>
    </source>
</evidence>
<reference evidence="14 16" key="1">
    <citation type="journal article" date="2014" name="BMC Genomics">
        <title>Genome sequence of Anopheles sinensis provides insight into genetics basis of mosquito competence for malaria parasites.</title>
        <authorList>
            <person name="Zhou D."/>
            <person name="Zhang D."/>
            <person name="Ding G."/>
            <person name="Shi L."/>
            <person name="Hou Q."/>
            <person name="Ye Y."/>
            <person name="Xu Y."/>
            <person name="Zhou H."/>
            <person name="Xiong C."/>
            <person name="Li S."/>
            <person name="Yu J."/>
            <person name="Hong S."/>
            <person name="Yu X."/>
            <person name="Zou P."/>
            <person name="Chen C."/>
            <person name="Chang X."/>
            <person name="Wang W."/>
            <person name="Lv Y."/>
            <person name="Sun Y."/>
            <person name="Ma L."/>
            <person name="Shen B."/>
            <person name="Zhu C."/>
        </authorList>
    </citation>
    <scope>NUCLEOTIDE SEQUENCE [LARGE SCALE GENOMIC DNA]</scope>
</reference>
<feature type="transmembrane region" description="Helical" evidence="12">
    <location>
        <begin position="396"/>
        <end position="414"/>
    </location>
</feature>
<dbReference type="Proteomes" id="UP000030765">
    <property type="component" value="Unassembled WGS sequence"/>
</dbReference>
<dbReference type="EMBL" id="KE524946">
    <property type="protein sequence ID" value="KFB38382.1"/>
    <property type="molecule type" value="Genomic_DNA"/>
</dbReference>
<evidence type="ECO:0000313" key="14">
    <source>
        <dbReference type="EMBL" id="KFB38382.1"/>
    </source>
</evidence>
<organism evidence="14">
    <name type="scientific">Anopheles sinensis</name>
    <name type="common">Mosquito</name>
    <dbReference type="NCBI Taxonomy" id="74873"/>
    <lineage>
        <taxon>Eukaryota</taxon>
        <taxon>Metazoa</taxon>
        <taxon>Ecdysozoa</taxon>
        <taxon>Arthropoda</taxon>
        <taxon>Hexapoda</taxon>
        <taxon>Insecta</taxon>
        <taxon>Pterygota</taxon>
        <taxon>Neoptera</taxon>
        <taxon>Endopterygota</taxon>
        <taxon>Diptera</taxon>
        <taxon>Nematocera</taxon>
        <taxon>Culicoidea</taxon>
        <taxon>Culicidae</taxon>
        <taxon>Anophelinae</taxon>
        <taxon>Anopheles</taxon>
    </lineage>
</organism>
<comment type="similarity">
    <text evidence="2">Belongs to the G-protein coupled receptor 2 family. Mth subfamily.</text>
</comment>